<keyword evidence="4" id="KW-1133">Transmembrane helix</keyword>
<organism evidence="7 8">
    <name type="scientific">Streptococcus moroccensis</name>
    <dbReference type="NCBI Taxonomy" id="1451356"/>
    <lineage>
        <taxon>Bacteria</taxon>
        <taxon>Bacillati</taxon>
        <taxon>Bacillota</taxon>
        <taxon>Bacilli</taxon>
        <taxon>Lactobacillales</taxon>
        <taxon>Streptococcaceae</taxon>
        <taxon>Streptococcus</taxon>
    </lineage>
</organism>
<keyword evidence="4" id="KW-0812">Transmembrane</keyword>
<keyword evidence="8" id="KW-1185">Reference proteome</keyword>
<accession>A0ABT9YTW0</accession>
<evidence type="ECO:0000313" key="8">
    <source>
        <dbReference type="Proteomes" id="UP001223079"/>
    </source>
</evidence>
<keyword evidence="2" id="KW-0964">Secreted</keyword>
<protein>
    <submittedName>
        <fullName evidence="7">LPXTG-motif cell wall-anchored protein</fullName>
    </submittedName>
</protein>
<sequence>MKHSHLLKQVISVLALCCMLLCQSIVVNAVSQTPLHLELENYQEVRSSLNGQLTGHHLTVWKLEKPYTIDQQKEIVQELRAWDETKLNQEFVASKHDMVFFENHIEVAAIPNGLYYVRDIIKTPTVEYRGDIVFELTDGEVTPHKIFVKKANPTSTIVKLLKTDEHKKPLAKVGFRLARMEDNQEEIGMPLIGSDGTYRYDETVSTDDKVLYTDDNGEITVTNLPYGTYRFIEVEPLEGYQIEQPYYEFHLTGPQLVTVVVVNKKTPYGDMQFAKVDSKTNKALANAVFRVTKKVDDKFIPVLQDGKELVLTSSETGRFEAKNLPFGTYYIWEINAPSGYIQLTEPISFIINEEGANEKFTKTVVVRNTKRPSIEVPNTGDITLYLLMFLSAVLFGGGFYLVRKP</sequence>
<comment type="caution">
    <text evidence="7">The sequence shown here is derived from an EMBL/GenBank/DDBJ whole genome shotgun (WGS) entry which is preliminary data.</text>
</comment>
<evidence type="ECO:0000256" key="2">
    <source>
        <dbReference type="ARBA" id="ARBA00022525"/>
    </source>
</evidence>
<dbReference type="Gene3D" id="2.60.40.10">
    <property type="entry name" value="Immunoglobulins"/>
    <property type="match status" value="2"/>
</dbReference>
<feature type="chain" id="PRO_5045370479" evidence="5">
    <location>
        <begin position="30"/>
        <end position="405"/>
    </location>
</feature>
<dbReference type="Gene3D" id="2.60.40.4180">
    <property type="match status" value="1"/>
</dbReference>
<feature type="signal peptide" evidence="5">
    <location>
        <begin position="1"/>
        <end position="29"/>
    </location>
</feature>
<dbReference type="SUPFAM" id="SSF49478">
    <property type="entry name" value="Cna protein B-type domain"/>
    <property type="match status" value="2"/>
</dbReference>
<comment type="similarity">
    <text evidence="1">Belongs to the serine-aspartate repeat-containing protein (SDr) family.</text>
</comment>
<feature type="transmembrane region" description="Helical" evidence="4">
    <location>
        <begin position="382"/>
        <end position="402"/>
    </location>
</feature>
<keyword evidence="3 5" id="KW-0732">Signal</keyword>
<proteinExistence type="inferred from homology"/>
<evidence type="ECO:0000256" key="5">
    <source>
        <dbReference type="SAM" id="SignalP"/>
    </source>
</evidence>
<dbReference type="InterPro" id="IPR013783">
    <property type="entry name" value="Ig-like_fold"/>
</dbReference>
<gene>
    <name evidence="7" type="ORF">J2S23_002010</name>
</gene>
<dbReference type="PANTHER" id="PTHR36108">
    <property type="entry name" value="COLOSSIN-B-RELATED"/>
    <property type="match status" value="1"/>
</dbReference>
<dbReference type="PANTHER" id="PTHR36108:SF13">
    <property type="entry name" value="COLOSSIN-B-RELATED"/>
    <property type="match status" value="1"/>
</dbReference>
<dbReference type="InterPro" id="IPR041033">
    <property type="entry name" value="SpaA_PFL_dom_1"/>
</dbReference>
<dbReference type="NCBIfam" id="TIGR01167">
    <property type="entry name" value="LPXTG_anchor"/>
    <property type="match status" value="1"/>
</dbReference>
<dbReference type="Proteomes" id="UP001223079">
    <property type="component" value="Unassembled WGS sequence"/>
</dbReference>
<evidence type="ECO:0000256" key="4">
    <source>
        <dbReference type="SAM" id="Phobius"/>
    </source>
</evidence>
<evidence type="ECO:0000256" key="1">
    <source>
        <dbReference type="ARBA" id="ARBA00007257"/>
    </source>
</evidence>
<reference evidence="7 8" key="1">
    <citation type="submission" date="2023-07" db="EMBL/GenBank/DDBJ databases">
        <title>Genomic Encyclopedia of Type Strains, Phase IV (KMG-IV): sequencing the most valuable type-strain genomes for metagenomic binning, comparative biology and taxonomic classification.</title>
        <authorList>
            <person name="Goeker M."/>
        </authorList>
    </citation>
    <scope>NUCLEOTIDE SEQUENCE [LARGE SCALE GENOMIC DNA]</scope>
    <source>
        <strain evidence="7 8">DSM 105143</strain>
    </source>
</reference>
<dbReference type="Pfam" id="PF17802">
    <property type="entry name" value="SpaA"/>
    <property type="match status" value="2"/>
</dbReference>
<evidence type="ECO:0000259" key="6">
    <source>
        <dbReference type="Pfam" id="PF17802"/>
    </source>
</evidence>
<name>A0ABT9YTW0_9STRE</name>
<keyword evidence="4" id="KW-0472">Membrane</keyword>
<dbReference type="RefSeq" id="WP_307122582.1">
    <property type="nucleotide sequence ID" value="NZ_JAUSTM010000028.1"/>
</dbReference>
<evidence type="ECO:0000313" key="7">
    <source>
        <dbReference type="EMBL" id="MDQ0223434.1"/>
    </source>
</evidence>
<feature type="domain" description="SpaA-like prealbumin fold" evidence="6">
    <location>
        <begin position="269"/>
        <end position="360"/>
    </location>
</feature>
<evidence type="ECO:0000256" key="3">
    <source>
        <dbReference type="ARBA" id="ARBA00022729"/>
    </source>
</evidence>
<feature type="domain" description="SpaA-like prealbumin fold" evidence="6">
    <location>
        <begin position="158"/>
        <end position="265"/>
    </location>
</feature>
<dbReference type="EMBL" id="JAUSTM010000028">
    <property type="protein sequence ID" value="MDQ0223434.1"/>
    <property type="molecule type" value="Genomic_DNA"/>
</dbReference>